<reference evidence="2 3" key="1">
    <citation type="journal article" date="2018" name="Sci. Rep.">
        <title>Genomic signatures of local adaptation to the degree of environmental predictability in rotifers.</title>
        <authorList>
            <person name="Franch-Gras L."/>
            <person name="Hahn C."/>
            <person name="Garcia-Roger E.M."/>
            <person name="Carmona M.J."/>
            <person name="Serra M."/>
            <person name="Gomez A."/>
        </authorList>
    </citation>
    <scope>NUCLEOTIDE SEQUENCE [LARGE SCALE GENOMIC DNA]</scope>
    <source>
        <strain evidence="2">HYR1</strain>
    </source>
</reference>
<dbReference type="AlphaFoldDB" id="A0A3M7RMY2"/>
<evidence type="ECO:0000313" key="3">
    <source>
        <dbReference type="Proteomes" id="UP000276133"/>
    </source>
</evidence>
<keyword evidence="1" id="KW-0472">Membrane</keyword>
<comment type="caution">
    <text evidence="2">The sequence shown here is derived from an EMBL/GenBank/DDBJ whole genome shotgun (WGS) entry which is preliminary data.</text>
</comment>
<organism evidence="2 3">
    <name type="scientific">Brachionus plicatilis</name>
    <name type="common">Marine rotifer</name>
    <name type="synonym">Brachionus muelleri</name>
    <dbReference type="NCBI Taxonomy" id="10195"/>
    <lineage>
        <taxon>Eukaryota</taxon>
        <taxon>Metazoa</taxon>
        <taxon>Spiralia</taxon>
        <taxon>Gnathifera</taxon>
        <taxon>Rotifera</taxon>
        <taxon>Eurotatoria</taxon>
        <taxon>Monogononta</taxon>
        <taxon>Pseudotrocha</taxon>
        <taxon>Ploima</taxon>
        <taxon>Brachionidae</taxon>
        <taxon>Brachionus</taxon>
    </lineage>
</organism>
<accession>A0A3M7RMY2</accession>
<proteinExistence type="predicted"/>
<protein>
    <submittedName>
        <fullName evidence="2">Uncharacterized protein</fullName>
    </submittedName>
</protein>
<gene>
    <name evidence="2" type="ORF">BpHYR1_051232</name>
</gene>
<sequence length="104" mass="11346">MLFLTAGSLTISAHSLSVVPPGRFAVPSTIALSSVLSFSRLAILASIIADFSSRDFILPRATSISFFNSAFRSFTVVSSIVLIKIHIIFYPTFISNLNYNQLVM</sequence>
<feature type="transmembrane region" description="Helical" evidence="1">
    <location>
        <begin position="70"/>
        <end position="94"/>
    </location>
</feature>
<evidence type="ECO:0000313" key="2">
    <source>
        <dbReference type="EMBL" id="RNA24695.1"/>
    </source>
</evidence>
<dbReference type="Proteomes" id="UP000276133">
    <property type="component" value="Unassembled WGS sequence"/>
</dbReference>
<keyword evidence="1" id="KW-1133">Transmembrane helix</keyword>
<evidence type="ECO:0000256" key="1">
    <source>
        <dbReference type="SAM" id="Phobius"/>
    </source>
</evidence>
<name>A0A3M7RMY2_BRAPC</name>
<keyword evidence="3" id="KW-1185">Reference proteome</keyword>
<dbReference type="EMBL" id="REGN01003069">
    <property type="protein sequence ID" value="RNA24695.1"/>
    <property type="molecule type" value="Genomic_DNA"/>
</dbReference>
<keyword evidence="1" id="KW-0812">Transmembrane</keyword>